<dbReference type="EMBL" id="JAKZEU010000001">
    <property type="protein sequence ID" value="MCQ0969082.1"/>
    <property type="molecule type" value="Genomic_DNA"/>
</dbReference>
<dbReference type="Proteomes" id="UP001203945">
    <property type="component" value="Unassembled WGS sequence"/>
</dbReference>
<reference evidence="2 3" key="1">
    <citation type="submission" date="2022-03" db="EMBL/GenBank/DDBJ databases">
        <authorList>
            <person name="He Y."/>
        </authorList>
    </citation>
    <scope>NUCLEOTIDE SEQUENCE [LARGE SCALE GENOMIC DNA]</scope>
    <source>
        <strain evidence="2 3">TK19116</strain>
        <plasmid evidence="2">unnamed1</plasmid>
    </source>
</reference>
<evidence type="ECO:0008006" key="4">
    <source>
        <dbReference type="Google" id="ProtNLM"/>
    </source>
</evidence>
<sequence>MTQHWTDALRRGLNNTSDSPRIDAAMDCPPCRGRAEIGLRDGGYPIQQMGQSNFDDVQAA</sequence>
<dbReference type="RefSeq" id="WP_255328042.1">
    <property type="nucleotide sequence ID" value="NZ_JAKZEU010000001.1"/>
</dbReference>
<gene>
    <name evidence="2" type="ORF">MLD63_01360</name>
</gene>
<protein>
    <recommendedName>
        <fullName evidence="4">Uracil-DNA glycosylase</fullName>
    </recommendedName>
</protein>
<accession>A0ABT1MLB9</accession>
<proteinExistence type="predicted"/>
<evidence type="ECO:0000313" key="2">
    <source>
        <dbReference type="EMBL" id="MCQ0969082.1"/>
    </source>
</evidence>
<name>A0ABT1MLB9_9RHOB</name>
<organism evidence="2 3">
    <name type="scientific">Paracoccus albicereus</name>
    <dbReference type="NCBI Taxonomy" id="2922394"/>
    <lineage>
        <taxon>Bacteria</taxon>
        <taxon>Pseudomonadati</taxon>
        <taxon>Pseudomonadota</taxon>
        <taxon>Alphaproteobacteria</taxon>
        <taxon>Rhodobacterales</taxon>
        <taxon>Paracoccaceae</taxon>
        <taxon>Paracoccus</taxon>
    </lineage>
</organism>
<geneLocation type="plasmid" evidence="2">
    <name>unnamed1</name>
</geneLocation>
<feature type="region of interest" description="Disordered" evidence="1">
    <location>
        <begin position="1"/>
        <end position="60"/>
    </location>
</feature>
<feature type="compositionally biased region" description="Polar residues" evidence="1">
    <location>
        <begin position="48"/>
        <end position="60"/>
    </location>
</feature>
<keyword evidence="2" id="KW-0614">Plasmid</keyword>
<comment type="caution">
    <text evidence="2">The sequence shown here is derived from an EMBL/GenBank/DDBJ whole genome shotgun (WGS) entry which is preliminary data.</text>
</comment>
<keyword evidence="3" id="KW-1185">Reference proteome</keyword>
<evidence type="ECO:0000313" key="3">
    <source>
        <dbReference type="Proteomes" id="UP001203945"/>
    </source>
</evidence>
<evidence type="ECO:0000256" key="1">
    <source>
        <dbReference type="SAM" id="MobiDB-lite"/>
    </source>
</evidence>